<evidence type="ECO:0000256" key="1">
    <source>
        <dbReference type="ARBA" id="ARBA00022574"/>
    </source>
</evidence>
<reference evidence="3 4" key="1">
    <citation type="submission" date="2024-11" db="EMBL/GenBank/DDBJ databases">
        <title>Adaptive evolution of stress response genes in parasites aligns with host niche diversity.</title>
        <authorList>
            <person name="Hahn C."/>
            <person name="Resl P."/>
        </authorList>
    </citation>
    <scope>NUCLEOTIDE SEQUENCE [LARGE SCALE GENOMIC DNA]</scope>
    <source>
        <strain evidence="3">EGGRZ-B1_66</strain>
        <tissue evidence="3">Body</tissue>
    </source>
</reference>
<evidence type="ECO:0000313" key="4">
    <source>
        <dbReference type="Proteomes" id="UP001626550"/>
    </source>
</evidence>
<feature type="compositionally biased region" description="Basic and acidic residues" evidence="2">
    <location>
        <begin position="436"/>
        <end position="446"/>
    </location>
</feature>
<keyword evidence="4" id="KW-1185">Reference proteome</keyword>
<sequence>MPLTTKTTISAFVGTPQMLKKAASGCLWYQGPLHLIEDPLPGAKIAMMSALGPHYVGNFQDCPNSPFTDERLTPLIAEEKISFSIFPSHDSSTLLSVWAIRRKINRTDAKIISRQCILPLKDNMTELRVLHNAASTLNGAARTLGAVLVGFGGARAFKSRHLVHQLDCVGGCALIPLAALAQASTAIQLNASLRLIYHLLRSHTLMFKELDRINGYLLIANFLKKRRHLMSPAVMNFCLKICVMPPWNFAHGPSLLSLMQPDGSHPSLTQLAARHLSHSTHNEPNAGNRIDSSSAKALQMIGIELKQVSSKSVDAPLPAAPTFTECSHDWNQQTNAQKCVLNESAFKALVCDLDVWVSSPFAPASSGPKKADDETPFKTIYSLYEEIGCQSEETSNVAKCDFVVLSQLLLSTAQLLQPLSGKTLLPNPTPLTSPQKIEEPVEADSKLRRRPNMNQNGSALRRGSSNLSRSKSTSHAQRPPSDNGNIWGGEVSLELAKKVRSLLLETCCVEQLCALWQNLMGFGSDSEHDRPDNVGLPELLDASCRFLHMLIISFTSCPINTKSSQAHKRNDILTRS</sequence>
<dbReference type="EMBL" id="JBJKFK010001101">
    <property type="protein sequence ID" value="KAL3314083.1"/>
    <property type="molecule type" value="Genomic_DNA"/>
</dbReference>
<feature type="compositionally biased region" description="Polar residues" evidence="2">
    <location>
        <begin position="452"/>
        <end position="484"/>
    </location>
</feature>
<organism evidence="3 4">
    <name type="scientific">Cichlidogyrus casuarinus</name>
    <dbReference type="NCBI Taxonomy" id="1844966"/>
    <lineage>
        <taxon>Eukaryota</taxon>
        <taxon>Metazoa</taxon>
        <taxon>Spiralia</taxon>
        <taxon>Lophotrochozoa</taxon>
        <taxon>Platyhelminthes</taxon>
        <taxon>Monogenea</taxon>
        <taxon>Monopisthocotylea</taxon>
        <taxon>Dactylogyridea</taxon>
        <taxon>Ancyrocephalidae</taxon>
        <taxon>Cichlidogyrus</taxon>
    </lineage>
</organism>
<dbReference type="Proteomes" id="UP001626550">
    <property type="component" value="Unassembled WGS sequence"/>
</dbReference>
<comment type="caution">
    <text evidence="3">The sequence shown here is derived from an EMBL/GenBank/DDBJ whole genome shotgun (WGS) entry which is preliminary data.</text>
</comment>
<feature type="region of interest" description="Disordered" evidence="2">
    <location>
        <begin position="421"/>
        <end position="486"/>
    </location>
</feature>
<dbReference type="AlphaFoldDB" id="A0ABD2Q3Z1"/>
<dbReference type="PANTHER" id="PTHR46108:SF4">
    <property type="entry name" value="BLUE CHEESE"/>
    <property type="match status" value="1"/>
</dbReference>
<feature type="compositionally biased region" description="Low complexity" evidence="2">
    <location>
        <begin position="421"/>
        <end position="432"/>
    </location>
</feature>
<gene>
    <name evidence="3" type="primary">WDFY3_4</name>
    <name evidence="3" type="ORF">Ciccas_007301</name>
</gene>
<dbReference type="PANTHER" id="PTHR46108">
    <property type="entry name" value="BLUE CHEESE"/>
    <property type="match status" value="1"/>
</dbReference>
<protein>
    <submittedName>
        <fullName evidence="3">WD repeat and FYVE domain-containing protein 3</fullName>
    </submittedName>
</protein>
<dbReference type="InterPro" id="IPR051944">
    <property type="entry name" value="BEACH_domain_protein"/>
</dbReference>
<evidence type="ECO:0000313" key="3">
    <source>
        <dbReference type="EMBL" id="KAL3314083.1"/>
    </source>
</evidence>
<name>A0ABD2Q3Z1_9PLAT</name>
<proteinExistence type="predicted"/>
<accession>A0ABD2Q3Z1</accession>
<keyword evidence="1" id="KW-0853">WD repeat</keyword>
<evidence type="ECO:0000256" key="2">
    <source>
        <dbReference type="SAM" id="MobiDB-lite"/>
    </source>
</evidence>
<feature type="non-terminal residue" evidence="3">
    <location>
        <position position="576"/>
    </location>
</feature>